<evidence type="ECO:0000256" key="1">
    <source>
        <dbReference type="SAM" id="Phobius"/>
    </source>
</evidence>
<dbReference type="STRING" id="582515.KR51_00003520"/>
<keyword evidence="1" id="KW-1133">Transmembrane helix</keyword>
<keyword evidence="1" id="KW-0812">Transmembrane</keyword>
<dbReference type="InParanoid" id="U5DMZ1"/>
<reference evidence="2 3" key="1">
    <citation type="submission" date="2013-05" db="EMBL/GenBank/DDBJ databases">
        <title>Draft genome sequence of Rubidibacter lacunae KORDI 51-2.</title>
        <authorList>
            <person name="Choi D.H."/>
            <person name="Noh J.H."/>
            <person name="Kwon K.-K."/>
            <person name="Lee J.-H."/>
            <person name="Ryu J.-Y."/>
        </authorList>
    </citation>
    <scope>NUCLEOTIDE SEQUENCE [LARGE SCALE GENOMIC DNA]</scope>
    <source>
        <strain evidence="2 3">KORDI 51-2</strain>
    </source>
</reference>
<gene>
    <name evidence="2" type="ORF">KR51_00003520</name>
</gene>
<feature type="transmembrane region" description="Helical" evidence="1">
    <location>
        <begin position="31"/>
        <end position="49"/>
    </location>
</feature>
<sequence length="259" mass="28345">MSFTNDFALGQDDELPPEYPTVFGLTLTPQVSGVLLGVAGFAIALYAWLNFVQPARARYDQLVQQRNDAQRQIDEQPSVQKDIAAVQDQLQTARSRQQQVLALLSSESSLDTILVDLEKTLIEVAGNATSSKGGFELREFSEVDAQAVIVTDDSFGEAINGKIKRKRYQVETSGTFQQTRAVLAELERLQPLLIVRNLDTKVDEPTPFRFDRSRQGFVATASPQLRTTFQLEAVLPLTEAEKAAAAAEAAEAAAAEVGN</sequence>
<dbReference type="AlphaFoldDB" id="U5DMZ1"/>
<evidence type="ECO:0000313" key="2">
    <source>
        <dbReference type="EMBL" id="ERN43036.1"/>
    </source>
</evidence>
<dbReference type="OrthoDB" id="483469at2"/>
<dbReference type="RefSeq" id="WP_022604125.1">
    <property type="nucleotide sequence ID" value="NZ_ASSJ01000004.1"/>
</dbReference>
<organism evidence="2 3">
    <name type="scientific">Rubidibacter lacunae KORDI 51-2</name>
    <dbReference type="NCBI Taxonomy" id="582515"/>
    <lineage>
        <taxon>Bacteria</taxon>
        <taxon>Bacillati</taxon>
        <taxon>Cyanobacteriota</taxon>
        <taxon>Cyanophyceae</taxon>
        <taxon>Oscillatoriophycideae</taxon>
        <taxon>Chroococcales</taxon>
        <taxon>Aphanothecaceae</taxon>
        <taxon>Rubidibacter</taxon>
    </lineage>
</organism>
<protein>
    <recommendedName>
        <fullName evidence="4">Tfp pilus assembly protein PilO</fullName>
    </recommendedName>
</protein>
<dbReference type="eggNOG" id="COG3167">
    <property type="taxonomic scope" value="Bacteria"/>
</dbReference>
<keyword evidence="1" id="KW-0472">Membrane</keyword>
<dbReference type="Proteomes" id="UP000016960">
    <property type="component" value="Unassembled WGS sequence"/>
</dbReference>
<dbReference type="EMBL" id="ASSJ01000004">
    <property type="protein sequence ID" value="ERN43036.1"/>
    <property type="molecule type" value="Genomic_DNA"/>
</dbReference>
<comment type="caution">
    <text evidence="2">The sequence shown here is derived from an EMBL/GenBank/DDBJ whole genome shotgun (WGS) entry which is preliminary data.</text>
</comment>
<name>U5DMZ1_9CHRO</name>
<accession>U5DMZ1</accession>
<proteinExistence type="predicted"/>
<evidence type="ECO:0008006" key="4">
    <source>
        <dbReference type="Google" id="ProtNLM"/>
    </source>
</evidence>
<evidence type="ECO:0000313" key="3">
    <source>
        <dbReference type="Proteomes" id="UP000016960"/>
    </source>
</evidence>
<keyword evidence="3" id="KW-1185">Reference proteome</keyword>